<organism evidence="12">
    <name type="scientific">Thermodesulforhabdus norvegica</name>
    <dbReference type="NCBI Taxonomy" id="39841"/>
    <lineage>
        <taxon>Bacteria</taxon>
        <taxon>Pseudomonadati</taxon>
        <taxon>Thermodesulfobacteriota</taxon>
        <taxon>Syntrophobacteria</taxon>
        <taxon>Syntrophobacterales</taxon>
        <taxon>Thermodesulforhabdaceae</taxon>
        <taxon>Thermodesulforhabdus</taxon>
    </lineage>
</organism>
<dbReference type="InterPro" id="IPR005467">
    <property type="entry name" value="His_kinase_dom"/>
</dbReference>
<feature type="domain" description="PAC" evidence="11">
    <location>
        <begin position="215"/>
        <end position="268"/>
    </location>
</feature>
<dbReference type="NCBIfam" id="TIGR00229">
    <property type="entry name" value="sensory_box"/>
    <property type="match status" value="1"/>
</dbReference>
<dbReference type="CDD" id="cd00082">
    <property type="entry name" value="HisKA"/>
    <property type="match status" value="1"/>
</dbReference>
<evidence type="ECO:0000259" key="10">
    <source>
        <dbReference type="PROSITE" id="PS50112"/>
    </source>
</evidence>
<dbReference type="GO" id="GO:0000155">
    <property type="term" value="F:phosphorelay sensor kinase activity"/>
    <property type="evidence" value="ECO:0007669"/>
    <property type="project" value="InterPro"/>
</dbReference>
<evidence type="ECO:0000256" key="3">
    <source>
        <dbReference type="ARBA" id="ARBA00022553"/>
    </source>
</evidence>
<dbReference type="Pfam" id="PF08448">
    <property type="entry name" value="PAS_4"/>
    <property type="match status" value="1"/>
</dbReference>
<dbReference type="InterPro" id="IPR036890">
    <property type="entry name" value="HATPase_C_sf"/>
</dbReference>
<dbReference type="EC" id="2.7.13.3" evidence="2"/>
<dbReference type="SMART" id="SM00388">
    <property type="entry name" value="HisKA"/>
    <property type="match status" value="1"/>
</dbReference>
<dbReference type="InterPro" id="IPR000700">
    <property type="entry name" value="PAS-assoc_C"/>
</dbReference>
<reference evidence="12" key="1">
    <citation type="journal article" date="2020" name="mSystems">
        <title>Genome- and Community-Level Interaction Insights into Carbon Utilization and Element Cycling Functions of Hydrothermarchaeota in Hydrothermal Sediment.</title>
        <authorList>
            <person name="Zhou Z."/>
            <person name="Liu Y."/>
            <person name="Xu W."/>
            <person name="Pan J."/>
            <person name="Luo Z.H."/>
            <person name="Li M."/>
        </authorList>
    </citation>
    <scope>NUCLEOTIDE SEQUENCE [LARGE SCALE GENOMIC DNA]</scope>
    <source>
        <strain evidence="12">HyVt-19</strain>
    </source>
</reference>
<dbReference type="PANTHER" id="PTHR43065:SF46">
    <property type="entry name" value="C4-DICARBOXYLATE TRANSPORT SENSOR PROTEIN DCTB"/>
    <property type="match status" value="1"/>
</dbReference>
<dbReference type="PANTHER" id="PTHR43065">
    <property type="entry name" value="SENSOR HISTIDINE KINASE"/>
    <property type="match status" value="1"/>
</dbReference>
<dbReference type="PROSITE" id="PS50112">
    <property type="entry name" value="PAS"/>
    <property type="match status" value="1"/>
</dbReference>
<sequence>MDEKKRANLSQTAERPLKIAIIGGGRRCRSLLEMIDAERFPWLNAEIVAVVEPNPNAVGVQLAREKGIFTTARVEDLYSIDSLDLVIELAGKEDLLRGFLKRGGTPKVQILGTTISRLFSDLIRLQEEHLFREKQLALIESIAETIFSSIRDRVMIMRPDMKVLDANNALLEWLGMGKDDVVGKYCYQITHRFTEPCYCYGIHCPLMECLETGGTGHSIHEHSERDGSTRYYEISTVPLRNPKGQIEVVLEIIRDITDELERRVEQKTKALKQDLARLIHEDKMIALGKLVASAVHEINNPLSGIHALAKLMRNRMEEDKPLSEDERKQFCYYLQLIDQESARCSNIVGNLLSFSRQQKLEKAYFNVNEIIRKVVLLSKHKMELQDISLKLELEESIPNVFGDPGQIQQCLVNLVFNAMEAMPNGGTLTIKTHYEEHRERVRIDVIDTGVGIPKEIISQIFEPFYSTKSKDKGVGLGLSVVYGIIKEHRGSIYVVSQVGKGSDFIVRLPCQEHSEREEGNLNNGKC</sequence>
<dbReference type="InterPro" id="IPR003594">
    <property type="entry name" value="HATPase_dom"/>
</dbReference>
<dbReference type="PROSITE" id="PS50113">
    <property type="entry name" value="PAC"/>
    <property type="match status" value="1"/>
</dbReference>
<dbReference type="GO" id="GO:0005524">
    <property type="term" value="F:ATP binding"/>
    <property type="evidence" value="ECO:0007669"/>
    <property type="project" value="UniProtKB-KW"/>
</dbReference>
<evidence type="ECO:0000259" key="9">
    <source>
        <dbReference type="PROSITE" id="PS50109"/>
    </source>
</evidence>
<accession>A0A7C0WUA7</accession>
<dbReference type="Gene3D" id="3.30.450.20">
    <property type="entry name" value="PAS domain"/>
    <property type="match status" value="1"/>
</dbReference>
<protein>
    <recommendedName>
        <fullName evidence="2">histidine kinase</fullName>
        <ecNumber evidence="2">2.7.13.3</ecNumber>
    </recommendedName>
</protein>
<comment type="catalytic activity">
    <reaction evidence="1">
        <text>ATP + protein L-histidine = ADP + protein N-phospho-L-histidine.</text>
        <dbReference type="EC" id="2.7.13.3"/>
    </reaction>
</comment>
<dbReference type="SUPFAM" id="SSF55785">
    <property type="entry name" value="PYP-like sensor domain (PAS domain)"/>
    <property type="match status" value="1"/>
</dbReference>
<dbReference type="PROSITE" id="PS50109">
    <property type="entry name" value="HIS_KIN"/>
    <property type="match status" value="1"/>
</dbReference>
<evidence type="ECO:0000256" key="6">
    <source>
        <dbReference type="ARBA" id="ARBA00022777"/>
    </source>
</evidence>
<dbReference type="CDD" id="cd00130">
    <property type="entry name" value="PAS"/>
    <property type="match status" value="1"/>
</dbReference>
<keyword evidence="7" id="KW-0067">ATP-binding</keyword>
<dbReference type="Pfam" id="PF00512">
    <property type="entry name" value="HisKA"/>
    <property type="match status" value="1"/>
</dbReference>
<evidence type="ECO:0000256" key="7">
    <source>
        <dbReference type="ARBA" id="ARBA00022840"/>
    </source>
</evidence>
<evidence type="ECO:0000259" key="11">
    <source>
        <dbReference type="PROSITE" id="PS50113"/>
    </source>
</evidence>
<comment type="caution">
    <text evidence="12">The sequence shown here is derived from an EMBL/GenBank/DDBJ whole genome shotgun (WGS) entry which is preliminary data.</text>
</comment>
<dbReference type="Proteomes" id="UP000886355">
    <property type="component" value="Unassembled WGS sequence"/>
</dbReference>
<dbReference type="Gene3D" id="1.10.287.130">
    <property type="match status" value="1"/>
</dbReference>
<feature type="domain" description="Histidine kinase" evidence="9">
    <location>
        <begin position="293"/>
        <end position="512"/>
    </location>
</feature>
<dbReference type="InterPro" id="IPR003661">
    <property type="entry name" value="HisK_dim/P_dom"/>
</dbReference>
<dbReference type="SMART" id="SM00387">
    <property type="entry name" value="HATPase_c"/>
    <property type="match status" value="1"/>
</dbReference>
<dbReference type="InterPro" id="IPR035965">
    <property type="entry name" value="PAS-like_dom_sf"/>
</dbReference>
<dbReference type="InterPro" id="IPR004358">
    <property type="entry name" value="Sig_transdc_His_kin-like_C"/>
</dbReference>
<dbReference type="InterPro" id="IPR000014">
    <property type="entry name" value="PAS"/>
</dbReference>
<dbReference type="SUPFAM" id="SSF47384">
    <property type="entry name" value="Homodimeric domain of signal transducing histidine kinase"/>
    <property type="match status" value="1"/>
</dbReference>
<dbReference type="InterPro" id="IPR036097">
    <property type="entry name" value="HisK_dim/P_sf"/>
</dbReference>
<proteinExistence type="predicted"/>
<name>A0A7C0WUA7_9BACT</name>
<dbReference type="SUPFAM" id="SSF55874">
    <property type="entry name" value="ATPase domain of HSP90 chaperone/DNA topoisomerase II/histidine kinase"/>
    <property type="match status" value="1"/>
</dbReference>
<keyword evidence="8" id="KW-0902">Two-component regulatory system</keyword>
<dbReference type="InterPro" id="IPR036291">
    <property type="entry name" value="NAD(P)-bd_dom_sf"/>
</dbReference>
<dbReference type="Pfam" id="PF02518">
    <property type="entry name" value="HATPase_c"/>
    <property type="match status" value="1"/>
</dbReference>
<keyword evidence="6" id="KW-0418">Kinase</keyword>
<dbReference type="Gene3D" id="3.30.565.10">
    <property type="entry name" value="Histidine kinase-like ATPase, C-terminal domain"/>
    <property type="match status" value="1"/>
</dbReference>
<keyword evidence="5" id="KW-0547">Nucleotide-binding</keyword>
<evidence type="ECO:0000256" key="5">
    <source>
        <dbReference type="ARBA" id="ARBA00022741"/>
    </source>
</evidence>
<dbReference type="PRINTS" id="PR00344">
    <property type="entry name" value="BCTRLSENSOR"/>
</dbReference>
<evidence type="ECO:0000256" key="8">
    <source>
        <dbReference type="ARBA" id="ARBA00023012"/>
    </source>
</evidence>
<feature type="domain" description="PAS" evidence="10">
    <location>
        <begin position="139"/>
        <end position="191"/>
    </location>
</feature>
<keyword evidence="3" id="KW-0597">Phosphoprotein</keyword>
<keyword evidence="4" id="KW-0808">Transferase</keyword>
<dbReference type="EMBL" id="DQZW01000023">
    <property type="protein sequence ID" value="HDL89366.1"/>
    <property type="molecule type" value="Genomic_DNA"/>
</dbReference>
<evidence type="ECO:0000256" key="4">
    <source>
        <dbReference type="ARBA" id="ARBA00022679"/>
    </source>
</evidence>
<dbReference type="InterPro" id="IPR013656">
    <property type="entry name" value="PAS_4"/>
</dbReference>
<gene>
    <name evidence="12" type="ORF">ENG14_00500</name>
</gene>
<dbReference type="SUPFAM" id="SSF51735">
    <property type="entry name" value="NAD(P)-binding Rossmann-fold domains"/>
    <property type="match status" value="1"/>
</dbReference>
<evidence type="ECO:0000313" key="12">
    <source>
        <dbReference type="EMBL" id="HDL89366.1"/>
    </source>
</evidence>
<evidence type="ECO:0000256" key="2">
    <source>
        <dbReference type="ARBA" id="ARBA00012438"/>
    </source>
</evidence>
<evidence type="ECO:0000256" key="1">
    <source>
        <dbReference type="ARBA" id="ARBA00000085"/>
    </source>
</evidence>
<dbReference type="AlphaFoldDB" id="A0A7C0WUA7"/>
<dbReference type="Gene3D" id="3.40.50.720">
    <property type="entry name" value="NAD(P)-binding Rossmann-like Domain"/>
    <property type="match status" value="1"/>
</dbReference>